<proteinExistence type="predicted"/>
<organism evidence="2 3">
    <name type="scientific">Glossina palpalis gambiensis</name>
    <dbReference type="NCBI Taxonomy" id="67801"/>
    <lineage>
        <taxon>Eukaryota</taxon>
        <taxon>Metazoa</taxon>
        <taxon>Ecdysozoa</taxon>
        <taxon>Arthropoda</taxon>
        <taxon>Hexapoda</taxon>
        <taxon>Insecta</taxon>
        <taxon>Pterygota</taxon>
        <taxon>Neoptera</taxon>
        <taxon>Endopterygota</taxon>
        <taxon>Diptera</taxon>
        <taxon>Brachycera</taxon>
        <taxon>Muscomorpha</taxon>
        <taxon>Hippoboscoidea</taxon>
        <taxon>Glossinidae</taxon>
        <taxon>Glossina</taxon>
    </lineage>
</organism>
<reference evidence="2" key="2">
    <citation type="submission" date="2020-05" db="UniProtKB">
        <authorList>
            <consortium name="EnsemblMetazoa"/>
        </authorList>
    </citation>
    <scope>IDENTIFICATION</scope>
    <source>
        <strain evidence="2">IAEA</strain>
    </source>
</reference>
<dbReference type="EMBL" id="JXJN01001483">
    <property type="status" value="NOT_ANNOTATED_CDS"/>
    <property type="molecule type" value="Genomic_DNA"/>
</dbReference>
<evidence type="ECO:0000313" key="2">
    <source>
        <dbReference type="EnsemblMetazoa" id="GPPI004024-PA"/>
    </source>
</evidence>
<sequence>MLEQMVNATRDIPEKMRPFQHSVIVLSTDVKEPCRVYLIAEGLSLWLAIVENSPIMSNALIELCRNIVSIMESFLEYLRTILILAEIYILLDAHVFPERYGRAFIEIYASMFDDIRAQGVALMVKVLTADFNYKIYHYARYRQVSLIDLVHKISLSQYMSWQLNTLRTQLDEEAYQQLTRSVYPAVLERLSKFVPKDA</sequence>
<dbReference type="InterPro" id="IPR058669">
    <property type="entry name" value="TPR_IPO7/11-like"/>
</dbReference>
<accession>A0A1B0APL9</accession>
<name>A0A1B0APL9_9MUSC</name>
<evidence type="ECO:0000259" key="1">
    <source>
        <dbReference type="Pfam" id="PF25758"/>
    </source>
</evidence>
<reference evidence="3" key="1">
    <citation type="submission" date="2015-01" db="EMBL/GenBank/DDBJ databases">
        <authorList>
            <person name="Aksoy S."/>
            <person name="Warren W."/>
            <person name="Wilson R.K."/>
        </authorList>
    </citation>
    <scope>NUCLEOTIDE SEQUENCE [LARGE SCALE GENOMIC DNA]</scope>
    <source>
        <strain evidence="3">IAEA</strain>
    </source>
</reference>
<dbReference type="Pfam" id="PF25758">
    <property type="entry name" value="TPR_IPO11"/>
    <property type="match status" value="1"/>
</dbReference>
<dbReference type="STRING" id="67801.A0A1B0APL9"/>
<dbReference type="EnsemblMetazoa" id="GPPI004024-RA">
    <property type="protein sequence ID" value="GPPI004024-PA"/>
    <property type="gene ID" value="GPPI004024"/>
</dbReference>
<dbReference type="AlphaFoldDB" id="A0A1B0APL9"/>
<protein>
    <recommendedName>
        <fullName evidence="1">Importin-7/11-like TPR repeats domain-containing protein</fullName>
    </recommendedName>
</protein>
<keyword evidence="3" id="KW-1185">Reference proteome</keyword>
<dbReference type="VEuPathDB" id="VectorBase:GPPI004024"/>
<dbReference type="Proteomes" id="UP000092460">
    <property type="component" value="Unassembled WGS sequence"/>
</dbReference>
<evidence type="ECO:0000313" key="3">
    <source>
        <dbReference type="Proteomes" id="UP000092460"/>
    </source>
</evidence>
<feature type="domain" description="Importin-7/11-like TPR repeats" evidence="1">
    <location>
        <begin position="2"/>
        <end position="127"/>
    </location>
</feature>